<evidence type="ECO:0000256" key="1">
    <source>
        <dbReference type="ARBA" id="ARBA00004613"/>
    </source>
</evidence>
<reference evidence="5 6" key="1">
    <citation type="journal article" date="2019" name="Mol. Ecol. Resour.">
        <title>Chromosome-level genome assembly of Triplophysa tibetana, a fish adapted to the harsh high-altitude environment of the Tibetan Plateau.</title>
        <authorList>
            <person name="Yang X."/>
            <person name="Liu H."/>
            <person name="Ma Z."/>
            <person name="Zou Y."/>
            <person name="Zou M."/>
            <person name="Mao Y."/>
            <person name="Li X."/>
            <person name="Wang H."/>
            <person name="Chen T."/>
            <person name="Wang W."/>
            <person name="Yang R."/>
        </authorList>
    </citation>
    <scope>NUCLEOTIDE SEQUENCE [LARGE SCALE GENOMIC DNA]</scope>
    <source>
        <strain evidence="5">TTIB1903HZAU</strain>
        <tissue evidence="5">Muscle</tissue>
    </source>
</reference>
<proteinExistence type="predicted"/>
<evidence type="ECO:0000313" key="6">
    <source>
        <dbReference type="Proteomes" id="UP000324632"/>
    </source>
</evidence>
<organism evidence="5 6">
    <name type="scientific">Triplophysa tibetana</name>
    <dbReference type="NCBI Taxonomy" id="1572043"/>
    <lineage>
        <taxon>Eukaryota</taxon>
        <taxon>Metazoa</taxon>
        <taxon>Chordata</taxon>
        <taxon>Craniata</taxon>
        <taxon>Vertebrata</taxon>
        <taxon>Euteleostomi</taxon>
        <taxon>Actinopterygii</taxon>
        <taxon>Neopterygii</taxon>
        <taxon>Teleostei</taxon>
        <taxon>Ostariophysi</taxon>
        <taxon>Cypriniformes</taxon>
        <taxon>Nemacheilidae</taxon>
        <taxon>Triplophysa</taxon>
    </lineage>
</organism>
<dbReference type="SUPFAM" id="SSF57302">
    <property type="entry name" value="Snake toxin-like"/>
    <property type="match status" value="2"/>
</dbReference>
<dbReference type="Pfam" id="PF00087">
    <property type="entry name" value="Toxin_TOLIP"/>
    <property type="match status" value="1"/>
</dbReference>
<dbReference type="Gene3D" id="2.10.60.10">
    <property type="entry name" value="CD59"/>
    <property type="match status" value="2"/>
</dbReference>
<keyword evidence="2" id="KW-0964">Secreted</keyword>
<sequence length="195" mass="21740">MDLNIFMVLLLLFSGGHSLMCRECKKFMGSCEEKQVLCPSGAVCASTTTSLSILGNNAVNITTKGCALPESCGSLSINYGLSRTLVSVQCYFTSTRPNGKQCYYCDGTSCLNKLDCLGIEDRCITTIKTTKAHRKTLKGCASKSFCDAVPHINDRFINHVCCKGNLCNTENLRYMKKFLHLWDHEDNLWDNEDYL</sequence>
<keyword evidence="6" id="KW-1185">Reference proteome</keyword>
<evidence type="ECO:0000256" key="2">
    <source>
        <dbReference type="ARBA" id="ARBA00022525"/>
    </source>
</evidence>
<comment type="subcellular location">
    <subcellularLocation>
        <location evidence="1">Secreted</location>
    </subcellularLocation>
</comment>
<evidence type="ECO:0000256" key="3">
    <source>
        <dbReference type="SAM" id="SignalP"/>
    </source>
</evidence>
<protein>
    <recommendedName>
        <fullName evidence="4">Snake toxin/toxin-like domain-containing protein</fullName>
    </recommendedName>
</protein>
<dbReference type="PANTHER" id="PTHR20914:SF24">
    <property type="entry name" value="LYMPHOCYTE ANTIGEN 6 FAMILY MEMBER M2-RELATED"/>
    <property type="match status" value="1"/>
</dbReference>
<gene>
    <name evidence="5" type="ORF">E1301_Tti022784</name>
</gene>
<evidence type="ECO:0000259" key="4">
    <source>
        <dbReference type="Pfam" id="PF00087"/>
    </source>
</evidence>
<dbReference type="GO" id="GO:0005576">
    <property type="term" value="C:extracellular region"/>
    <property type="evidence" value="ECO:0007669"/>
    <property type="project" value="UniProtKB-SubCell"/>
</dbReference>
<dbReference type="InterPro" id="IPR050918">
    <property type="entry name" value="CNF-like_PLA2_Inhibitor"/>
</dbReference>
<evidence type="ECO:0000313" key="5">
    <source>
        <dbReference type="EMBL" id="KAA0719756.1"/>
    </source>
</evidence>
<feature type="chain" id="PRO_5022729765" description="Snake toxin/toxin-like domain-containing protein" evidence="3">
    <location>
        <begin position="19"/>
        <end position="195"/>
    </location>
</feature>
<keyword evidence="3" id="KW-0732">Signal</keyword>
<dbReference type="Proteomes" id="UP000324632">
    <property type="component" value="Chromosome 6"/>
</dbReference>
<dbReference type="EMBL" id="SOYY01000006">
    <property type="protein sequence ID" value="KAA0719756.1"/>
    <property type="molecule type" value="Genomic_DNA"/>
</dbReference>
<dbReference type="InterPro" id="IPR045860">
    <property type="entry name" value="Snake_toxin-like_sf"/>
</dbReference>
<dbReference type="PANTHER" id="PTHR20914">
    <property type="entry name" value="LY6/PLAUR DOMAIN-CONTAINING PROTEIN 8"/>
    <property type="match status" value="1"/>
</dbReference>
<comment type="caution">
    <text evidence="5">The sequence shown here is derived from an EMBL/GenBank/DDBJ whole genome shotgun (WGS) entry which is preliminary data.</text>
</comment>
<feature type="signal peptide" evidence="3">
    <location>
        <begin position="1"/>
        <end position="18"/>
    </location>
</feature>
<name>A0A5A9PFQ9_9TELE</name>
<dbReference type="AlphaFoldDB" id="A0A5A9PFQ9"/>
<feature type="domain" description="Snake toxin/toxin-like" evidence="4">
    <location>
        <begin position="101"/>
        <end position="168"/>
    </location>
</feature>
<accession>A0A5A9PFQ9</accession>
<dbReference type="InterPro" id="IPR035076">
    <property type="entry name" value="Toxin/TOLIP"/>
</dbReference>